<keyword evidence="3" id="KW-1185">Reference proteome</keyword>
<dbReference type="Proteomes" id="UP000823388">
    <property type="component" value="Chromosome 1N"/>
</dbReference>
<accession>A0A8T0XGN9</accession>
<gene>
    <name evidence="2" type="ORF">PVAP13_1NG512819</name>
</gene>
<comment type="caution">
    <text evidence="2">The sequence shown here is derived from an EMBL/GenBank/DDBJ whole genome shotgun (WGS) entry which is preliminary data.</text>
</comment>
<evidence type="ECO:0000313" key="3">
    <source>
        <dbReference type="Proteomes" id="UP000823388"/>
    </source>
</evidence>
<evidence type="ECO:0000256" key="1">
    <source>
        <dbReference type="SAM" id="MobiDB-lite"/>
    </source>
</evidence>
<protein>
    <submittedName>
        <fullName evidence="2">Uncharacterized protein</fullName>
    </submittedName>
</protein>
<feature type="compositionally biased region" description="Low complexity" evidence="1">
    <location>
        <begin position="1"/>
        <end position="13"/>
    </location>
</feature>
<organism evidence="2 3">
    <name type="scientific">Panicum virgatum</name>
    <name type="common">Blackwell switchgrass</name>
    <dbReference type="NCBI Taxonomy" id="38727"/>
    <lineage>
        <taxon>Eukaryota</taxon>
        <taxon>Viridiplantae</taxon>
        <taxon>Streptophyta</taxon>
        <taxon>Embryophyta</taxon>
        <taxon>Tracheophyta</taxon>
        <taxon>Spermatophyta</taxon>
        <taxon>Magnoliopsida</taxon>
        <taxon>Liliopsida</taxon>
        <taxon>Poales</taxon>
        <taxon>Poaceae</taxon>
        <taxon>PACMAD clade</taxon>
        <taxon>Panicoideae</taxon>
        <taxon>Panicodae</taxon>
        <taxon>Paniceae</taxon>
        <taxon>Panicinae</taxon>
        <taxon>Panicum</taxon>
        <taxon>Panicum sect. Hiantes</taxon>
    </lineage>
</organism>
<feature type="region of interest" description="Disordered" evidence="1">
    <location>
        <begin position="1"/>
        <end position="115"/>
    </location>
</feature>
<reference evidence="2" key="1">
    <citation type="submission" date="2020-05" db="EMBL/GenBank/DDBJ databases">
        <title>WGS assembly of Panicum virgatum.</title>
        <authorList>
            <person name="Lovell J.T."/>
            <person name="Jenkins J."/>
            <person name="Shu S."/>
            <person name="Juenger T.E."/>
            <person name="Schmutz J."/>
        </authorList>
    </citation>
    <scope>NUCLEOTIDE SEQUENCE</scope>
    <source>
        <strain evidence="2">AP13</strain>
    </source>
</reference>
<feature type="compositionally biased region" description="Basic residues" evidence="1">
    <location>
        <begin position="14"/>
        <end position="26"/>
    </location>
</feature>
<dbReference type="EMBL" id="CM029038">
    <property type="protein sequence ID" value="KAG2654579.1"/>
    <property type="molecule type" value="Genomic_DNA"/>
</dbReference>
<feature type="compositionally biased region" description="Pro residues" evidence="1">
    <location>
        <begin position="97"/>
        <end position="107"/>
    </location>
</feature>
<name>A0A8T0XGN9_PANVG</name>
<evidence type="ECO:0000313" key="2">
    <source>
        <dbReference type="EMBL" id="KAG2654579.1"/>
    </source>
</evidence>
<dbReference type="AlphaFoldDB" id="A0A8T0XGN9"/>
<feature type="compositionally biased region" description="Low complexity" evidence="1">
    <location>
        <begin position="48"/>
        <end position="62"/>
    </location>
</feature>
<proteinExistence type="predicted"/>
<sequence length="115" mass="12748">MPRHGLLPGLLRPLPRRRRHRFRGGGHPHGAPGPAAPQLRSRPHHPPQARLLRLARIRAPLPHTRGDGPCSPRRRRRAMLPAATGQAREARPDLAPLLPPYPSPPPGRTSRTSRP</sequence>